<organism evidence="3 4">
    <name type="scientific">Massarina eburnea CBS 473.64</name>
    <dbReference type="NCBI Taxonomy" id="1395130"/>
    <lineage>
        <taxon>Eukaryota</taxon>
        <taxon>Fungi</taxon>
        <taxon>Dikarya</taxon>
        <taxon>Ascomycota</taxon>
        <taxon>Pezizomycotina</taxon>
        <taxon>Dothideomycetes</taxon>
        <taxon>Pleosporomycetidae</taxon>
        <taxon>Pleosporales</taxon>
        <taxon>Massarineae</taxon>
        <taxon>Massarinaceae</taxon>
        <taxon>Massarina</taxon>
    </lineage>
</organism>
<feature type="compositionally biased region" description="Basic and acidic residues" evidence="1">
    <location>
        <begin position="330"/>
        <end position="342"/>
    </location>
</feature>
<feature type="transmembrane region" description="Helical" evidence="2">
    <location>
        <begin position="112"/>
        <end position="133"/>
    </location>
</feature>
<keyword evidence="4" id="KW-1185">Reference proteome</keyword>
<feature type="region of interest" description="Disordered" evidence="1">
    <location>
        <begin position="288"/>
        <end position="312"/>
    </location>
</feature>
<feature type="transmembrane region" description="Helical" evidence="2">
    <location>
        <begin position="153"/>
        <end position="170"/>
    </location>
</feature>
<feature type="region of interest" description="Disordered" evidence="1">
    <location>
        <begin position="252"/>
        <end position="275"/>
    </location>
</feature>
<evidence type="ECO:0000256" key="1">
    <source>
        <dbReference type="SAM" id="MobiDB-lite"/>
    </source>
</evidence>
<feature type="transmembrane region" description="Helical" evidence="2">
    <location>
        <begin position="42"/>
        <end position="66"/>
    </location>
</feature>
<keyword evidence="2" id="KW-1133">Transmembrane helix</keyword>
<proteinExistence type="predicted"/>
<sequence length="376" mass="41922">MATSIGDYQLAALAAGFSIGFGVLTVWEAVKQTRRNRNPLRSVYIYMIWGELGANIAIGVLGWLFLSGVIGATVPVLFFILALWVLQIQFLMQIIINRIALIAEHRKTVTKIKWGTAAVITVINISVLVIWIPAHIASPIPIFVKINNVWDKITKVLILTVDAGLNWYFLRNVNIRLVKQHRLIKYKPLVGFNAKLMVLSIAMDGMLIGLMFLRNPVVYVQFHPVTYLVKLNIEMSMASLITHVARGSPDNDMYPEAFNHGSSTDPNTKSNPRFDLQSGHQHAYIEHGRGSQSYQMGTLKGSQTDSKTHNDSIEGIHRRTDLNVVVEHIGTDEKSSTEDRRGGGSSRSSAEGIHSMFGDEFPLRQSPVQAVERHAI</sequence>
<feature type="compositionally biased region" description="Polar residues" evidence="1">
    <location>
        <begin position="260"/>
        <end position="271"/>
    </location>
</feature>
<evidence type="ECO:0000313" key="4">
    <source>
        <dbReference type="Proteomes" id="UP000799753"/>
    </source>
</evidence>
<accession>A0A6A6RM50</accession>
<dbReference type="PANTHER" id="PTHR35179:SF1">
    <property type="entry name" value="INTEGRAL MEMBRANE PROTEIN"/>
    <property type="match status" value="1"/>
</dbReference>
<dbReference type="Proteomes" id="UP000799753">
    <property type="component" value="Unassembled WGS sequence"/>
</dbReference>
<dbReference type="EMBL" id="MU006798">
    <property type="protein sequence ID" value="KAF2636450.1"/>
    <property type="molecule type" value="Genomic_DNA"/>
</dbReference>
<reference evidence="3" key="1">
    <citation type="journal article" date="2020" name="Stud. Mycol.">
        <title>101 Dothideomycetes genomes: a test case for predicting lifestyles and emergence of pathogens.</title>
        <authorList>
            <person name="Haridas S."/>
            <person name="Albert R."/>
            <person name="Binder M."/>
            <person name="Bloem J."/>
            <person name="Labutti K."/>
            <person name="Salamov A."/>
            <person name="Andreopoulos B."/>
            <person name="Baker S."/>
            <person name="Barry K."/>
            <person name="Bills G."/>
            <person name="Bluhm B."/>
            <person name="Cannon C."/>
            <person name="Castanera R."/>
            <person name="Culley D."/>
            <person name="Daum C."/>
            <person name="Ezra D."/>
            <person name="Gonzalez J."/>
            <person name="Henrissat B."/>
            <person name="Kuo A."/>
            <person name="Liang C."/>
            <person name="Lipzen A."/>
            <person name="Lutzoni F."/>
            <person name="Magnuson J."/>
            <person name="Mondo S."/>
            <person name="Nolan M."/>
            <person name="Ohm R."/>
            <person name="Pangilinan J."/>
            <person name="Park H.-J."/>
            <person name="Ramirez L."/>
            <person name="Alfaro M."/>
            <person name="Sun H."/>
            <person name="Tritt A."/>
            <person name="Yoshinaga Y."/>
            <person name="Zwiers L.-H."/>
            <person name="Turgeon B."/>
            <person name="Goodwin S."/>
            <person name="Spatafora J."/>
            <person name="Crous P."/>
            <person name="Grigoriev I."/>
        </authorList>
    </citation>
    <scope>NUCLEOTIDE SEQUENCE</scope>
    <source>
        <strain evidence="3">CBS 473.64</strain>
    </source>
</reference>
<protein>
    <recommendedName>
        <fullName evidence="5">Integral membrane protein</fullName>
    </recommendedName>
</protein>
<gene>
    <name evidence="3" type="ORF">P280DRAFT_510412</name>
</gene>
<evidence type="ECO:0000256" key="2">
    <source>
        <dbReference type="SAM" id="Phobius"/>
    </source>
</evidence>
<dbReference type="OrthoDB" id="3205825at2759"/>
<feature type="transmembrane region" description="Helical" evidence="2">
    <location>
        <begin position="190"/>
        <end position="213"/>
    </location>
</feature>
<evidence type="ECO:0000313" key="3">
    <source>
        <dbReference type="EMBL" id="KAF2636450.1"/>
    </source>
</evidence>
<dbReference type="PANTHER" id="PTHR35179">
    <property type="entry name" value="PROTEIN CBG02620"/>
    <property type="match status" value="1"/>
</dbReference>
<evidence type="ECO:0008006" key="5">
    <source>
        <dbReference type="Google" id="ProtNLM"/>
    </source>
</evidence>
<keyword evidence="2" id="KW-0472">Membrane</keyword>
<feature type="region of interest" description="Disordered" evidence="1">
    <location>
        <begin position="330"/>
        <end position="376"/>
    </location>
</feature>
<dbReference type="AlphaFoldDB" id="A0A6A6RM50"/>
<keyword evidence="2" id="KW-0812">Transmembrane</keyword>
<name>A0A6A6RM50_9PLEO</name>
<feature type="transmembrane region" description="Helical" evidence="2">
    <location>
        <begin position="12"/>
        <end position="30"/>
    </location>
</feature>
<feature type="compositionally biased region" description="Polar residues" evidence="1">
    <location>
        <begin position="290"/>
        <end position="305"/>
    </location>
</feature>
<feature type="transmembrane region" description="Helical" evidence="2">
    <location>
        <begin position="72"/>
        <end position="91"/>
    </location>
</feature>